<proteinExistence type="predicted"/>
<evidence type="ECO:0000313" key="2">
    <source>
        <dbReference type="Proteomes" id="UP001519460"/>
    </source>
</evidence>
<dbReference type="Proteomes" id="UP001519460">
    <property type="component" value="Unassembled WGS sequence"/>
</dbReference>
<organism evidence="1 2">
    <name type="scientific">Batillaria attramentaria</name>
    <dbReference type="NCBI Taxonomy" id="370345"/>
    <lineage>
        <taxon>Eukaryota</taxon>
        <taxon>Metazoa</taxon>
        <taxon>Spiralia</taxon>
        <taxon>Lophotrochozoa</taxon>
        <taxon>Mollusca</taxon>
        <taxon>Gastropoda</taxon>
        <taxon>Caenogastropoda</taxon>
        <taxon>Sorbeoconcha</taxon>
        <taxon>Cerithioidea</taxon>
        <taxon>Batillariidae</taxon>
        <taxon>Batillaria</taxon>
    </lineage>
</organism>
<accession>A0ABD0K9U7</accession>
<gene>
    <name evidence="1" type="ORF">BaRGS_00024779</name>
</gene>
<sequence length="116" mass="12955">MHLIWQQTSTASLPHNQELARSGTDVKSVQVQHGGMLWILPDCLLTHHAGFIIREGYASSCAGHQPFLLAHFSWSRKGSLRTIGKYFHTPHSLGFSVLLAVDWFASSTVECLHMLD</sequence>
<comment type="caution">
    <text evidence="1">The sequence shown here is derived from an EMBL/GenBank/DDBJ whole genome shotgun (WGS) entry which is preliminary data.</text>
</comment>
<evidence type="ECO:0000313" key="1">
    <source>
        <dbReference type="EMBL" id="KAK7483895.1"/>
    </source>
</evidence>
<dbReference type="EMBL" id="JACVVK020000218">
    <property type="protein sequence ID" value="KAK7483895.1"/>
    <property type="molecule type" value="Genomic_DNA"/>
</dbReference>
<protein>
    <submittedName>
        <fullName evidence="1">Uncharacterized protein</fullName>
    </submittedName>
</protein>
<reference evidence="1 2" key="1">
    <citation type="journal article" date="2023" name="Sci. Data">
        <title>Genome assembly of the Korean intertidal mud-creeper Batillaria attramentaria.</title>
        <authorList>
            <person name="Patra A.K."/>
            <person name="Ho P.T."/>
            <person name="Jun S."/>
            <person name="Lee S.J."/>
            <person name="Kim Y."/>
            <person name="Won Y.J."/>
        </authorList>
    </citation>
    <scope>NUCLEOTIDE SEQUENCE [LARGE SCALE GENOMIC DNA]</scope>
    <source>
        <strain evidence="1">Wonlab-2016</strain>
    </source>
</reference>
<dbReference type="AlphaFoldDB" id="A0ABD0K9U7"/>
<keyword evidence="2" id="KW-1185">Reference proteome</keyword>
<name>A0ABD0K9U7_9CAEN</name>